<comment type="subcellular location">
    <subcellularLocation>
        <location evidence="7">Membrane</location>
        <topology evidence="7">Single-pass type I membrane protein</topology>
    </subcellularLocation>
</comment>
<proteinExistence type="predicted"/>
<keyword evidence="7" id="KW-0732">Signal</keyword>
<feature type="domain" description="EGF-like" evidence="9">
    <location>
        <begin position="115"/>
        <end position="154"/>
    </location>
</feature>
<evidence type="ECO:0000313" key="12">
    <source>
        <dbReference type="Proteomes" id="UP000053766"/>
    </source>
</evidence>
<evidence type="ECO:0000256" key="6">
    <source>
        <dbReference type="PROSITE-ProRule" id="PRU00377"/>
    </source>
</evidence>
<feature type="transmembrane region" description="Helical" evidence="8">
    <location>
        <begin position="196"/>
        <end position="221"/>
    </location>
</feature>
<feature type="domain" description="DSL" evidence="10">
    <location>
        <begin position="3"/>
        <end position="50"/>
    </location>
</feature>
<accession>A0A0D8YC04</accession>
<keyword evidence="4 5" id="KW-1015">Disulfide bond</keyword>
<dbReference type="PROSITE" id="PS01186">
    <property type="entry name" value="EGF_2"/>
    <property type="match status" value="1"/>
</dbReference>
<comment type="caution">
    <text evidence="5">Lacks conserved residue(s) required for the propagation of feature annotation.</text>
</comment>
<feature type="disulfide bond" evidence="6">
    <location>
        <begin position="5"/>
        <end position="14"/>
    </location>
</feature>
<dbReference type="PROSITE" id="PS50026">
    <property type="entry name" value="EGF_3"/>
    <property type="match status" value="1"/>
</dbReference>
<keyword evidence="12" id="KW-1185">Reference proteome</keyword>
<protein>
    <recommendedName>
        <fullName evidence="7">Delta-like protein</fullName>
    </recommendedName>
</protein>
<keyword evidence="3 7" id="KW-0677">Repeat</keyword>
<evidence type="ECO:0000313" key="11">
    <source>
        <dbReference type="EMBL" id="KJH53717.1"/>
    </source>
</evidence>
<dbReference type="STRING" id="29172.A0A0D8YC04"/>
<keyword evidence="7 8" id="KW-0472">Membrane</keyword>
<keyword evidence="2 5" id="KW-0245">EGF-like domain</keyword>
<dbReference type="Proteomes" id="UP000053766">
    <property type="component" value="Unassembled WGS sequence"/>
</dbReference>
<dbReference type="CDD" id="cd00054">
    <property type="entry name" value="EGF_CA"/>
    <property type="match status" value="1"/>
</dbReference>
<comment type="function">
    <text evidence="7">Putative Notch ligand involved in the mediation of Notch signaling.</text>
</comment>
<evidence type="ECO:0000259" key="9">
    <source>
        <dbReference type="PROSITE" id="PS50026"/>
    </source>
</evidence>
<evidence type="ECO:0000256" key="8">
    <source>
        <dbReference type="SAM" id="Phobius"/>
    </source>
</evidence>
<feature type="disulfide bond" evidence="6">
    <location>
        <begin position="41"/>
        <end position="50"/>
    </location>
</feature>
<name>A0A0D8YC04_DICVI</name>
<sequence length="296" mass="33599">MSIECEKYYYGPTCSVYCNENLNGQNGDNLFKCLPDGRKLCKKGWNGALCDEPQCDHKCIHGYCIGPNQCRCDYGWKGPSCSECMPLIGCQHGRCRRPYECECYSNWSGKFCDIDLEFCARHGVICENGGSCIVDITNIYRCNCTNGFTGKHCEQWLDHSPQQEKRGCMTSNCEAGLCAITPTPRCETNSSNRVDFMLITLVLGIFAIGFAIIIFMIKFICEKLRVIQKMITECPFNYLINYATNNVSTCDEIRKNYGNETEENYVKPLRSTSPPPTYDTGQIILSDRVDHFIDEK</sequence>
<dbReference type="PANTHER" id="PTHR24033">
    <property type="entry name" value="EGF-LIKE DOMAIN-CONTAINING PROTEIN"/>
    <property type="match status" value="1"/>
</dbReference>
<dbReference type="InterPro" id="IPR001774">
    <property type="entry name" value="DSL"/>
</dbReference>
<dbReference type="OrthoDB" id="5813299at2759"/>
<dbReference type="PANTHER" id="PTHR24033:SF151">
    <property type="entry name" value="NOTCH 2"/>
    <property type="match status" value="1"/>
</dbReference>
<dbReference type="Pfam" id="PF01414">
    <property type="entry name" value="DSL"/>
    <property type="match status" value="1"/>
</dbReference>
<evidence type="ECO:0000256" key="3">
    <source>
        <dbReference type="ARBA" id="ARBA00022737"/>
    </source>
</evidence>
<feature type="disulfide bond" evidence="5">
    <location>
        <begin position="144"/>
        <end position="153"/>
    </location>
</feature>
<evidence type="ECO:0000256" key="1">
    <source>
        <dbReference type="ARBA" id="ARBA00022473"/>
    </source>
</evidence>
<dbReference type="SUPFAM" id="SSF57196">
    <property type="entry name" value="EGF/Laminin"/>
    <property type="match status" value="1"/>
</dbReference>
<dbReference type="InterPro" id="IPR000742">
    <property type="entry name" value="EGF"/>
</dbReference>
<gene>
    <name evidence="11" type="ORF">DICVIV_00146</name>
</gene>
<dbReference type="SMART" id="SM00181">
    <property type="entry name" value="EGF"/>
    <property type="match status" value="3"/>
</dbReference>
<dbReference type="GO" id="GO:0007154">
    <property type="term" value="P:cell communication"/>
    <property type="evidence" value="ECO:0007669"/>
    <property type="project" value="InterPro"/>
</dbReference>
<dbReference type="PROSITE" id="PS51051">
    <property type="entry name" value="DSL"/>
    <property type="match status" value="1"/>
</dbReference>
<evidence type="ECO:0000256" key="5">
    <source>
        <dbReference type="PROSITE-ProRule" id="PRU00076"/>
    </source>
</evidence>
<dbReference type="PROSITE" id="PS00022">
    <property type="entry name" value="EGF_1"/>
    <property type="match status" value="2"/>
</dbReference>
<dbReference type="GO" id="GO:0016020">
    <property type="term" value="C:membrane"/>
    <property type="evidence" value="ECO:0007669"/>
    <property type="project" value="UniProtKB-SubCell"/>
</dbReference>
<reference evidence="11 12" key="1">
    <citation type="submission" date="2013-11" db="EMBL/GenBank/DDBJ databases">
        <title>Draft genome of the bovine lungworm Dictyocaulus viviparus.</title>
        <authorList>
            <person name="Mitreva M."/>
        </authorList>
    </citation>
    <scope>NUCLEOTIDE SEQUENCE [LARGE SCALE GENOMIC DNA]</scope>
    <source>
        <strain evidence="11 12">HannoverDv2000</strain>
    </source>
</reference>
<dbReference type="AlphaFoldDB" id="A0A0D8YC04"/>
<evidence type="ECO:0000259" key="10">
    <source>
        <dbReference type="PROSITE" id="PS51051"/>
    </source>
</evidence>
<organism evidence="11 12">
    <name type="scientific">Dictyocaulus viviparus</name>
    <name type="common">Bovine lungworm</name>
    <dbReference type="NCBI Taxonomy" id="29172"/>
    <lineage>
        <taxon>Eukaryota</taxon>
        <taxon>Metazoa</taxon>
        <taxon>Ecdysozoa</taxon>
        <taxon>Nematoda</taxon>
        <taxon>Chromadorea</taxon>
        <taxon>Rhabditida</taxon>
        <taxon>Rhabditina</taxon>
        <taxon>Rhabditomorpha</taxon>
        <taxon>Strongyloidea</taxon>
        <taxon>Metastrongylidae</taxon>
        <taxon>Dictyocaulus</taxon>
    </lineage>
</organism>
<dbReference type="Gene3D" id="2.10.25.140">
    <property type="match status" value="1"/>
</dbReference>
<dbReference type="EMBL" id="KN716150">
    <property type="protein sequence ID" value="KJH53717.1"/>
    <property type="molecule type" value="Genomic_DNA"/>
</dbReference>
<dbReference type="Pfam" id="PF21700">
    <property type="entry name" value="EGF_DL_JAG"/>
    <property type="match status" value="1"/>
</dbReference>
<keyword evidence="7 8" id="KW-0812">Transmembrane</keyword>
<dbReference type="Gene3D" id="2.10.25.10">
    <property type="entry name" value="Laminin"/>
    <property type="match status" value="2"/>
</dbReference>
<evidence type="ECO:0000256" key="2">
    <source>
        <dbReference type="ARBA" id="ARBA00022536"/>
    </source>
</evidence>
<reference evidence="12" key="2">
    <citation type="journal article" date="2016" name="Sci. Rep.">
        <title>Dictyocaulus viviparus genome, variome and transcriptome elucidate lungworm biology and support future intervention.</title>
        <authorList>
            <person name="McNulty S.N."/>
            <person name="Strube C."/>
            <person name="Rosa B.A."/>
            <person name="Martin J.C."/>
            <person name="Tyagi R."/>
            <person name="Choi Y.J."/>
            <person name="Wang Q."/>
            <person name="Hallsworth Pepin K."/>
            <person name="Zhang X."/>
            <person name="Ozersky P."/>
            <person name="Wilson R.K."/>
            <person name="Sternberg P.W."/>
            <person name="Gasser R.B."/>
            <person name="Mitreva M."/>
        </authorList>
    </citation>
    <scope>NUCLEOTIDE SEQUENCE [LARGE SCALE GENOMIC DNA]</scope>
    <source>
        <strain evidence="12">HannoverDv2000</strain>
    </source>
</reference>
<dbReference type="InterPro" id="IPR051830">
    <property type="entry name" value="NOTCH_homolog"/>
</dbReference>
<keyword evidence="7 8" id="KW-1133">Transmembrane helix</keyword>
<evidence type="ECO:0000256" key="4">
    <source>
        <dbReference type="ARBA" id="ARBA00023157"/>
    </source>
</evidence>
<evidence type="ECO:0000256" key="7">
    <source>
        <dbReference type="RuleBase" id="RU280815"/>
    </source>
</evidence>
<keyword evidence="1 7" id="KW-0217">Developmental protein</keyword>